<feature type="signal peptide" evidence="2">
    <location>
        <begin position="1"/>
        <end position="21"/>
    </location>
</feature>
<sequence>MMFILFLIFTNSLKPLFLVSGFNGSPLYATVTQSQISYEARDYCPKDLEEHFQFYPSVNPKFYMKYPDCQAYLMSAHYDAKEKKVTPSPGVKIVSDNFGNYTSLLNFEKIVEYALAKGYTPYKDLFGIGYNFLLYPLDTDDTFAAIKENAERVKKETGEKVVFISHSQGTHLVNQFLTSYSKLEWVKEYIDAAIFVAPAWAGVGNYRRLVNGDYGEFLTNENMKKTLAKMPGQLILLPNYEAFGNKTVIYNYPQYGQNSIAKDIPNFLRNYLGILNQENSKIFEEVEKFLMKPIDEPPVRNYILYNSGINTGVAYMVDKYTKDLRIVLGPGDGDYSPEGAEFACEHWKNVKCINWNLNKQTYNHANMLKNIDASVEMIFDFVEGEPSTPAPTHKSKTDLYTIIFGVGIIMGLQILILVFSIIYIKKFYSDKSDGTLKESDTIKSTSEL</sequence>
<evidence type="ECO:0000256" key="1">
    <source>
        <dbReference type="SAM" id="Phobius"/>
    </source>
</evidence>
<reference evidence="3 4" key="1">
    <citation type="submission" date="2024-04" db="EMBL/GenBank/DDBJ databases">
        <title>Tritrichomonas musculus Genome.</title>
        <authorList>
            <person name="Alves-Ferreira E."/>
            <person name="Grigg M."/>
            <person name="Lorenzi H."/>
            <person name="Galac M."/>
        </authorList>
    </citation>
    <scope>NUCLEOTIDE SEQUENCE [LARGE SCALE GENOMIC DNA]</scope>
    <source>
        <strain evidence="3 4">EAF2021</strain>
    </source>
</reference>
<keyword evidence="1" id="KW-0472">Membrane</keyword>
<dbReference type="Pfam" id="PF02450">
    <property type="entry name" value="LCAT"/>
    <property type="match status" value="1"/>
</dbReference>
<dbReference type="EMBL" id="JAPFFF010000041">
    <property type="protein sequence ID" value="KAK8841450.1"/>
    <property type="molecule type" value="Genomic_DNA"/>
</dbReference>
<evidence type="ECO:0000256" key="2">
    <source>
        <dbReference type="SAM" id="SignalP"/>
    </source>
</evidence>
<feature type="transmembrane region" description="Helical" evidence="1">
    <location>
        <begin position="399"/>
        <end position="424"/>
    </location>
</feature>
<proteinExistence type="predicted"/>
<gene>
    <name evidence="3" type="ORF">M9Y10_027068</name>
</gene>
<dbReference type="InterPro" id="IPR029058">
    <property type="entry name" value="AB_hydrolase_fold"/>
</dbReference>
<keyword evidence="1" id="KW-0812">Transmembrane</keyword>
<feature type="chain" id="PRO_5045876609" description="Lecithin:cholesterol acyltransferase family protein" evidence="2">
    <location>
        <begin position="22"/>
        <end position="448"/>
    </location>
</feature>
<accession>A0ABR2H5G3</accession>
<comment type="caution">
    <text evidence="3">The sequence shown here is derived from an EMBL/GenBank/DDBJ whole genome shotgun (WGS) entry which is preliminary data.</text>
</comment>
<evidence type="ECO:0000313" key="4">
    <source>
        <dbReference type="Proteomes" id="UP001470230"/>
    </source>
</evidence>
<dbReference type="Gene3D" id="3.40.50.1820">
    <property type="entry name" value="alpha/beta hydrolase"/>
    <property type="match status" value="1"/>
</dbReference>
<keyword evidence="4" id="KW-1185">Reference proteome</keyword>
<protein>
    <recommendedName>
        <fullName evidence="5">Lecithin:cholesterol acyltransferase family protein</fullName>
    </recommendedName>
</protein>
<organism evidence="3 4">
    <name type="scientific">Tritrichomonas musculus</name>
    <dbReference type="NCBI Taxonomy" id="1915356"/>
    <lineage>
        <taxon>Eukaryota</taxon>
        <taxon>Metamonada</taxon>
        <taxon>Parabasalia</taxon>
        <taxon>Tritrichomonadida</taxon>
        <taxon>Tritrichomonadidae</taxon>
        <taxon>Tritrichomonas</taxon>
    </lineage>
</organism>
<keyword evidence="1" id="KW-1133">Transmembrane helix</keyword>
<evidence type="ECO:0008006" key="5">
    <source>
        <dbReference type="Google" id="ProtNLM"/>
    </source>
</evidence>
<dbReference type="InterPro" id="IPR003386">
    <property type="entry name" value="LACT/PDAT_acylTrfase"/>
</dbReference>
<name>A0ABR2H5G3_9EUKA</name>
<keyword evidence="2" id="KW-0732">Signal</keyword>
<dbReference type="Proteomes" id="UP001470230">
    <property type="component" value="Unassembled WGS sequence"/>
</dbReference>
<dbReference type="PANTHER" id="PTHR11440">
    <property type="entry name" value="LECITHIN-CHOLESTEROL ACYLTRANSFERASE-RELATED"/>
    <property type="match status" value="1"/>
</dbReference>
<evidence type="ECO:0000313" key="3">
    <source>
        <dbReference type="EMBL" id="KAK8841450.1"/>
    </source>
</evidence>
<dbReference type="SUPFAM" id="SSF53474">
    <property type="entry name" value="alpha/beta-Hydrolases"/>
    <property type="match status" value="1"/>
</dbReference>